<accession>A0A9D2SRT9</accession>
<dbReference type="EMBL" id="DWWS01000074">
    <property type="protein sequence ID" value="HJC25903.1"/>
    <property type="molecule type" value="Genomic_DNA"/>
</dbReference>
<evidence type="ECO:0000256" key="1">
    <source>
        <dbReference type="SAM" id="MobiDB-lite"/>
    </source>
</evidence>
<feature type="compositionally biased region" description="Low complexity" evidence="1">
    <location>
        <begin position="72"/>
        <end position="90"/>
    </location>
</feature>
<feature type="compositionally biased region" description="Low complexity" evidence="1">
    <location>
        <begin position="30"/>
        <end position="61"/>
    </location>
</feature>
<feature type="compositionally biased region" description="Acidic residues" evidence="1">
    <location>
        <begin position="62"/>
        <end position="71"/>
    </location>
</feature>
<organism evidence="3 4">
    <name type="scientific">Candidatus Eisenbergiella merdavium</name>
    <dbReference type="NCBI Taxonomy" id="2838551"/>
    <lineage>
        <taxon>Bacteria</taxon>
        <taxon>Bacillati</taxon>
        <taxon>Bacillota</taxon>
        <taxon>Clostridia</taxon>
        <taxon>Lachnospirales</taxon>
        <taxon>Lachnospiraceae</taxon>
        <taxon>Eisenbergiella</taxon>
    </lineage>
</organism>
<protein>
    <submittedName>
        <fullName evidence="3">Uncharacterized protein</fullName>
    </submittedName>
</protein>
<feature type="signal peptide" evidence="2">
    <location>
        <begin position="1"/>
        <end position="20"/>
    </location>
</feature>
<name>A0A9D2SRT9_9FIRM</name>
<reference evidence="3" key="1">
    <citation type="journal article" date="2021" name="PeerJ">
        <title>Extensive microbial diversity within the chicken gut microbiome revealed by metagenomics and culture.</title>
        <authorList>
            <person name="Gilroy R."/>
            <person name="Ravi A."/>
            <person name="Getino M."/>
            <person name="Pursley I."/>
            <person name="Horton D.L."/>
            <person name="Alikhan N.F."/>
            <person name="Baker D."/>
            <person name="Gharbi K."/>
            <person name="Hall N."/>
            <person name="Watson M."/>
            <person name="Adriaenssens E.M."/>
            <person name="Foster-Nyarko E."/>
            <person name="Jarju S."/>
            <person name="Secka A."/>
            <person name="Antonio M."/>
            <person name="Oren A."/>
            <person name="Chaudhuri R.R."/>
            <person name="La Ragione R."/>
            <person name="Hildebrand F."/>
            <person name="Pallen M.J."/>
        </authorList>
    </citation>
    <scope>NUCLEOTIDE SEQUENCE</scope>
    <source>
        <strain evidence="3">USAMLcec2-132</strain>
    </source>
</reference>
<reference evidence="3" key="2">
    <citation type="submission" date="2021-04" db="EMBL/GenBank/DDBJ databases">
        <authorList>
            <person name="Gilroy R."/>
        </authorList>
    </citation>
    <scope>NUCLEOTIDE SEQUENCE</scope>
    <source>
        <strain evidence="3">USAMLcec2-132</strain>
    </source>
</reference>
<feature type="region of interest" description="Disordered" evidence="1">
    <location>
        <begin position="27"/>
        <end position="115"/>
    </location>
</feature>
<gene>
    <name evidence="3" type="ORF">H9761_19775</name>
</gene>
<proteinExistence type="predicted"/>
<comment type="caution">
    <text evidence="3">The sequence shown here is derived from an EMBL/GenBank/DDBJ whole genome shotgun (WGS) entry which is preliminary data.</text>
</comment>
<feature type="chain" id="PRO_5039458952" evidence="2">
    <location>
        <begin position="21"/>
        <end position="187"/>
    </location>
</feature>
<evidence type="ECO:0000313" key="3">
    <source>
        <dbReference type="EMBL" id="HJC25903.1"/>
    </source>
</evidence>
<sequence>MKKKLFSVLTVFLLAMALCACTSGSVPGDEAGSGAEAGTAEPADAGTEAGDAESGGTAATDAETEAGDAESGDTAATDAETEAGTPAATEAEADDTSSAETAFPEAETASSGGLSEEAALTSILEGEFTGWADSHTVEVIVEDAPIAFQVQDEGIRAILESFEEGTVFSFQVAEENGMRMIVGLLQG</sequence>
<dbReference type="Proteomes" id="UP000823891">
    <property type="component" value="Unassembled WGS sequence"/>
</dbReference>
<keyword evidence="2" id="KW-0732">Signal</keyword>
<evidence type="ECO:0000256" key="2">
    <source>
        <dbReference type="SAM" id="SignalP"/>
    </source>
</evidence>
<evidence type="ECO:0000313" key="4">
    <source>
        <dbReference type="Proteomes" id="UP000823891"/>
    </source>
</evidence>
<dbReference type="AlphaFoldDB" id="A0A9D2SRT9"/>
<dbReference type="PROSITE" id="PS51257">
    <property type="entry name" value="PROKAR_LIPOPROTEIN"/>
    <property type="match status" value="1"/>
</dbReference>